<sequence length="331" mass="36859">MNNPRGFQEWTASRRWTASPKPLLRQSTNARSDHSPSQAVANKCVEPKVIFRMKLLTNIRDPHLIGGKSGLLTSQLRDQQREQQDEGWKYLALIWELQLTIGNLKDRLNADGDDRNKDISERTDVHNLVEETADLCKCTPTEESKAETTTCCSLTLPSTLPHPRRPHHPHFMPWTSTRYPHRRGACAGVPGLETRRSSRRQAGKLCCRILGGLHVVDKAVHISSVELEIARELAKTRSPLRKDNLVEFLYIAQCHEPGCVALVMKFYTVGTSTRPSTQWLMASGGTRNVVHRDLKPGQVLYSDPATRPGGIVLADFGHAAQAGDPVLLGTG</sequence>
<dbReference type="Proteomes" id="UP000070544">
    <property type="component" value="Unassembled WGS sequence"/>
</dbReference>
<accession>A0A139A1H2</accession>
<dbReference type="AlphaFoldDB" id="A0A139A1H2"/>
<dbReference type="InterPro" id="IPR011009">
    <property type="entry name" value="Kinase-like_dom_sf"/>
</dbReference>
<dbReference type="GO" id="GO:0005524">
    <property type="term" value="F:ATP binding"/>
    <property type="evidence" value="ECO:0007669"/>
    <property type="project" value="InterPro"/>
</dbReference>
<dbReference type="SUPFAM" id="SSF56112">
    <property type="entry name" value="Protein kinase-like (PK-like)"/>
    <property type="match status" value="1"/>
</dbReference>
<protein>
    <recommendedName>
        <fullName evidence="2">Protein kinase domain-containing protein</fullName>
    </recommendedName>
</protein>
<reference evidence="3 4" key="1">
    <citation type="journal article" date="2015" name="Genome Biol. Evol.">
        <title>Phylogenomic analyses indicate that early fungi evolved digesting cell walls of algal ancestors of land plants.</title>
        <authorList>
            <person name="Chang Y."/>
            <person name="Wang S."/>
            <person name="Sekimoto S."/>
            <person name="Aerts A.L."/>
            <person name="Choi C."/>
            <person name="Clum A."/>
            <person name="LaButti K.M."/>
            <person name="Lindquist E.A."/>
            <person name="Yee Ngan C."/>
            <person name="Ohm R.A."/>
            <person name="Salamov A.A."/>
            <person name="Grigoriev I.V."/>
            <person name="Spatafora J.W."/>
            <person name="Berbee M.L."/>
        </authorList>
    </citation>
    <scope>NUCLEOTIDE SEQUENCE [LARGE SCALE GENOMIC DNA]</scope>
    <source>
        <strain evidence="3 4">JEL478</strain>
    </source>
</reference>
<name>A0A139A1H2_GONPJ</name>
<organism evidence="3 4">
    <name type="scientific">Gonapodya prolifera (strain JEL478)</name>
    <name type="common">Monoblepharis prolifera</name>
    <dbReference type="NCBI Taxonomy" id="1344416"/>
    <lineage>
        <taxon>Eukaryota</taxon>
        <taxon>Fungi</taxon>
        <taxon>Fungi incertae sedis</taxon>
        <taxon>Chytridiomycota</taxon>
        <taxon>Chytridiomycota incertae sedis</taxon>
        <taxon>Monoblepharidomycetes</taxon>
        <taxon>Monoblepharidales</taxon>
        <taxon>Gonapodyaceae</taxon>
        <taxon>Gonapodya</taxon>
    </lineage>
</organism>
<proteinExistence type="predicted"/>
<dbReference type="EMBL" id="KQ965819">
    <property type="protein sequence ID" value="KXS10640.1"/>
    <property type="molecule type" value="Genomic_DNA"/>
</dbReference>
<feature type="domain" description="Protein kinase" evidence="2">
    <location>
        <begin position="1"/>
        <end position="331"/>
    </location>
</feature>
<evidence type="ECO:0000313" key="3">
    <source>
        <dbReference type="EMBL" id="KXS10640.1"/>
    </source>
</evidence>
<keyword evidence="4" id="KW-1185">Reference proteome</keyword>
<dbReference type="GO" id="GO:0004672">
    <property type="term" value="F:protein kinase activity"/>
    <property type="evidence" value="ECO:0007669"/>
    <property type="project" value="InterPro"/>
</dbReference>
<feature type="region of interest" description="Disordered" evidence="1">
    <location>
        <begin position="18"/>
        <end position="40"/>
    </location>
</feature>
<gene>
    <name evidence="3" type="ORF">M427DRAFT_47972</name>
</gene>
<dbReference type="Gene3D" id="1.10.510.10">
    <property type="entry name" value="Transferase(Phosphotransferase) domain 1"/>
    <property type="match status" value="1"/>
</dbReference>
<evidence type="ECO:0000313" key="4">
    <source>
        <dbReference type="Proteomes" id="UP000070544"/>
    </source>
</evidence>
<evidence type="ECO:0000256" key="1">
    <source>
        <dbReference type="SAM" id="MobiDB-lite"/>
    </source>
</evidence>
<evidence type="ECO:0000259" key="2">
    <source>
        <dbReference type="PROSITE" id="PS50011"/>
    </source>
</evidence>
<dbReference type="InterPro" id="IPR000719">
    <property type="entry name" value="Prot_kinase_dom"/>
</dbReference>
<feature type="compositionally biased region" description="Polar residues" evidence="1">
    <location>
        <begin position="25"/>
        <end position="40"/>
    </location>
</feature>
<dbReference type="PROSITE" id="PS50011">
    <property type="entry name" value="PROTEIN_KINASE_DOM"/>
    <property type="match status" value="1"/>
</dbReference>